<comment type="caution">
    <text evidence="3">The sequence shown here is derived from an EMBL/GenBank/DDBJ whole genome shotgun (WGS) entry which is preliminary data.</text>
</comment>
<dbReference type="EMBL" id="AQGS01000079">
    <property type="protein sequence ID" value="EPS43372.1"/>
    <property type="molecule type" value="Genomic_DNA"/>
</dbReference>
<evidence type="ECO:0000313" key="3">
    <source>
        <dbReference type="EMBL" id="EPS43372.1"/>
    </source>
</evidence>
<dbReference type="Proteomes" id="UP000015100">
    <property type="component" value="Unassembled WGS sequence"/>
</dbReference>
<evidence type="ECO:0000313" key="4">
    <source>
        <dbReference type="Proteomes" id="UP000015100"/>
    </source>
</evidence>
<keyword evidence="4" id="KW-1185">Reference proteome</keyword>
<proteinExistence type="predicted"/>
<dbReference type="OMA" id="NSTSWAN"/>
<gene>
    <name evidence="3" type="ORF">H072_2618</name>
</gene>
<dbReference type="OrthoDB" id="5325172at2759"/>
<feature type="signal peptide" evidence="2">
    <location>
        <begin position="1"/>
        <end position="20"/>
    </location>
</feature>
<dbReference type="AlphaFoldDB" id="S8C6R0"/>
<keyword evidence="2" id="KW-0732">Signal</keyword>
<organism evidence="3 4">
    <name type="scientific">Dactylellina haptotyla (strain CBS 200.50)</name>
    <name type="common">Nematode-trapping fungus</name>
    <name type="synonym">Monacrosporium haptotylum</name>
    <dbReference type="NCBI Taxonomy" id="1284197"/>
    <lineage>
        <taxon>Eukaryota</taxon>
        <taxon>Fungi</taxon>
        <taxon>Dikarya</taxon>
        <taxon>Ascomycota</taxon>
        <taxon>Pezizomycotina</taxon>
        <taxon>Orbiliomycetes</taxon>
        <taxon>Orbiliales</taxon>
        <taxon>Orbiliaceae</taxon>
        <taxon>Dactylellina</taxon>
    </lineage>
</organism>
<reference evidence="4" key="2">
    <citation type="submission" date="2013-04" db="EMBL/GenBank/DDBJ databases">
        <title>Genomic mechanisms accounting for the adaptation to parasitism in nematode-trapping fungi.</title>
        <authorList>
            <person name="Ahren D.G."/>
        </authorList>
    </citation>
    <scope>NUCLEOTIDE SEQUENCE [LARGE SCALE GENOMIC DNA]</scope>
    <source>
        <strain evidence="4">CBS 200.50</strain>
    </source>
</reference>
<name>S8C6R0_DACHA</name>
<feature type="compositionally biased region" description="Polar residues" evidence="1">
    <location>
        <begin position="189"/>
        <end position="205"/>
    </location>
</feature>
<feature type="region of interest" description="Disordered" evidence="1">
    <location>
        <begin position="101"/>
        <end position="205"/>
    </location>
</feature>
<feature type="compositionally biased region" description="Low complexity" evidence="1">
    <location>
        <begin position="106"/>
        <end position="142"/>
    </location>
</feature>
<evidence type="ECO:0000256" key="1">
    <source>
        <dbReference type="SAM" id="MobiDB-lite"/>
    </source>
</evidence>
<protein>
    <submittedName>
        <fullName evidence="3">Uncharacterized protein</fullName>
    </submittedName>
</protein>
<reference evidence="3 4" key="1">
    <citation type="journal article" date="2013" name="PLoS Genet.">
        <title>Genomic mechanisms accounting for the adaptation to parasitism in nematode-trapping fungi.</title>
        <authorList>
            <person name="Meerupati T."/>
            <person name="Andersson K.M."/>
            <person name="Friman E."/>
            <person name="Kumar D."/>
            <person name="Tunlid A."/>
            <person name="Ahren D."/>
        </authorList>
    </citation>
    <scope>NUCLEOTIDE SEQUENCE [LARGE SCALE GENOMIC DNA]</scope>
    <source>
        <strain evidence="3 4">CBS 200.50</strain>
    </source>
</reference>
<dbReference type="HOGENOM" id="CLU_888578_0_0_1"/>
<sequence>MKVTGHLLTILTVLSAAASANILAARGPAKSGADVKAVVIERGKRNGVPPERFQFWEKLPASTWDQLYQLEVKAGGKDGRPMNAEFVPALEKAYLDVLEGKEPNFPSSKKPGAPKPAGVAGGSPTSRSCSVSTPVSTPVRSVGNPPGALMASATAAPKRFTTTTVPLSKSVSSNSTSWANPKPRPIPSELSNGSRPSFQNKNSTVPVVPRVKSAATIQARDHILYTHINRLARRSAKLTGARLRATFMGQAEKNHYAPSQIAFYRSIPQSSWDRIADLSCRQVTPTGRIDYRVKSQYNRAMGQIFRNQLPTFN</sequence>
<evidence type="ECO:0000256" key="2">
    <source>
        <dbReference type="SAM" id="SignalP"/>
    </source>
</evidence>
<feature type="chain" id="PRO_5004548906" evidence="2">
    <location>
        <begin position="21"/>
        <end position="313"/>
    </location>
</feature>
<accession>S8C6R0</accession>
<feature type="compositionally biased region" description="Polar residues" evidence="1">
    <location>
        <begin position="160"/>
        <end position="179"/>
    </location>
</feature>